<keyword evidence="3" id="KW-0804">Transcription</keyword>
<dbReference type="PANTHER" id="PTHR30055:SF234">
    <property type="entry name" value="HTH-TYPE TRANSCRIPTIONAL REGULATOR BETI"/>
    <property type="match status" value="1"/>
</dbReference>
<feature type="region of interest" description="Disordered" evidence="5">
    <location>
        <begin position="1"/>
        <end position="23"/>
    </location>
</feature>
<evidence type="ECO:0000313" key="8">
    <source>
        <dbReference type="Proteomes" id="UP000252015"/>
    </source>
</evidence>
<sequence length="211" mass="23490">MTPSKTETTTRVRAEHLGPERRRPQVLDTALEIAAEQGVANVTMAAVAERMEVTRPVVYACYAGRGELLSALLERERSWALSNMLAMLPPQRTGSIQQMFVDGFSTLLSSVRERPASWRIIVAADPDPALTADIARGRAQIAERVSTVMRPLMERWQVRDIDRALPVLTEVFLTICETAVRMMLDAQQNWAPDDLADIVGRAAYRALRATT</sequence>
<dbReference type="EMBL" id="UEGW01000001">
    <property type="protein sequence ID" value="SRX94021.1"/>
    <property type="molecule type" value="Genomic_DNA"/>
</dbReference>
<dbReference type="SUPFAM" id="SSF46689">
    <property type="entry name" value="Homeodomain-like"/>
    <property type="match status" value="1"/>
</dbReference>
<dbReference type="SUPFAM" id="SSF48498">
    <property type="entry name" value="Tetracyclin repressor-like, C-terminal domain"/>
    <property type="match status" value="1"/>
</dbReference>
<evidence type="ECO:0000256" key="3">
    <source>
        <dbReference type="ARBA" id="ARBA00023163"/>
    </source>
</evidence>
<dbReference type="PANTHER" id="PTHR30055">
    <property type="entry name" value="HTH-TYPE TRANSCRIPTIONAL REGULATOR RUTR"/>
    <property type="match status" value="1"/>
</dbReference>
<evidence type="ECO:0000256" key="4">
    <source>
        <dbReference type="PROSITE-ProRule" id="PRU00335"/>
    </source>
</evidence>
<keyword evidence="2 4" id="KW-0238">DNA-binding</keyword>
<dbReference type="Gene3D" id="1.10.357.10">
    <property type="entry name" value="Tetracycline Repressor, domain 2"/>
    <property type="match status" value="1"/>
</dbReference>
<feature type="compositionally biased region" description="Basic and acidic residues" evidence="5">
    <location>
        <begin position="8"/>
        <end position="23"/>
    </location>
</feature>
<evidence type="ECO:0000313" key="7">
    <source>
        <dbReference type="EMBL" id="SRX94021.1"/>
    </source>
</evidence>
<dbReference type="RefSeq" id="WP_069397006.1">
    <property type="nucleotide sequence ID" value="NZ_JACKUN010000027.1"/>
</dbReference>
<feature type="domain" description="HTH tetR-type" evidence="6">
    <location>
        <begin position="20"/>
        <end position="80"/>
    </location>
</feature>
<reference evidence="7 8" key="1">
    <citation type="submission" date="2018-05" db="EMBL/GenBank/DDBJ databases">
        <authorList>
            <consortium name="IHU Genomes"/>
        </authorList>
    </citation>
    <scope>NUCLEOTIDE SEQUENCE [LARGE SCALE GENOMIC DNA]</scope>
    <source>
        <strain evidence="7 8">P7336</strain>
    </source>
</reference>
<dbReference type="Pfam" id="PF00440">
    <property type="entry name" value="TetR_N"/>
    <property type="match status" value="1"/>
</dbReference>
<feature type="DNA-binding region" description="H-T-H motif" evidence="4">
    <location>
        <begin position="43"/>
        <end position="62"/>
    </location>
</feature>
<dbReference type="GO" id="GO:0003700">
    <property type="term" value="F:DNA-binding transcription factor activity"/>
    <property type="evidence" value="ECO:0007669"/>
    <property type="project" value="TreeGrafter"/>
</dbReference>
<evidence type="ECO:0000259" key="6">
    <source>
        <dbReference type="PROSITE" id="PS50977"/>
    </source>
</evidence>
<evidence type="ECO:0000256" key="5">
    <source>
        <dbReference type="SAM" id="MobiDB-lite"/>
    </source>
</evidence>
<protein>
    <submittedName>
        <fullName evidence="7">TetR family transcriptional regulator [Nocardia brasiliensis ATCC]</fullName>
    </submittedName>
</protein>
<keyword evidence="1" id="KW-0805">Transcription regulation</keyword>
<gene>
    <name evidence="7" type="ORF">MSP7336_02268</name>
</gene>
<name>A0A1E3TDD8_MYCSH</name>
<evidence type="ECO:0000256" key="1">
    <source>
        <dbReference type="ARBA" id="ARBA00023015"/>
    </source>
</evidence>
<dbReference type="InterPro" id="IPR036271">
    <property type="entry name" value="Tet_transcr_reg_TetR-rel_C_sf"/>
</dbReference>
<dbReference type="InterPro" id="IPR009057">
    <property type="entry name" value="Homeodomain-like_sf"/>
</dbReference>
<dbReference type="PROSITE" id="PS50977">
    <property type="entry name" value="HTH_TETR_2"/>
    <property type="match status" value="1"/>
</dbReference>
<dbReference type="InterPro" id="IPR050109">
    <property type="entry name" value="HTH-type_TetR-like_transc_reg"/>
</dbReference>
<proteinExistence type="predicted"/>
<dbReference type="OrthoDB" id="4550691at2"/>
<dbReference type="GO" id="GO:0000976">
    <property type="term" value="F:transcription cis-regulatory region binding"/>
    <property type="evidence" value="ECO:0007669"/>
    <property type="project" value="TreeGrafter"/>
</dbReference>
<dbReference type="STRING" id="29313.BHQ16_15755"/>
<dbReference type="Proteomes" id="UP000252015">
    <property type="component" value="Unassembled WGS sequence"/>
</dbReference>
<accession>A0A1E3TDD8</accession>
<evidence type="ECO:0000256" key="2">
    <source>
        <dbReference type="ARBA" id="ARBA00023125"/>
    </source>
</evidence>
<dbReference type="InterPro" id="IPR001647">
    <property type="entry name" value="HTH_TetR"/>
</dbReference>
<organism evidence="7 8">
    <name type="scientific">Mycobacterium shimoidei</name>
    <dbReference type="NCBI Taxonomy" id="29313"/>
    <lineage>
        <taxon>Bacteria</taxon>
        <taxon>Bacillati</taxon>
        <taxon>Actinomycetota</taxon>
        <taxon>Actinomycetes</taxon>
        <taxon>Mycobacteriales</taxon>
        <taxon>Mycobacteriaceae</taxon>
        <taxon>Mycobacterium</taxon>
    </lineage>
</organism>
<dbReference type="AlphaFoldDB" id="A0A1E3TDD8"/>
<keyword evidence="8" id="KW-1185">Reference proteome</keyword>